<dbReference type="KEGG" id="otd:J1M35_06900"/>
<dbReference type="InterPro" id="IPR000639">
    <property type="entry name" value="Epox_hydrolase-like"/>
</dbReference>
<sequence length="268" mass="28334">MKIDVHGAPIYAYTGGKPFDAAKPTVVFIHGVLNDHSVWILQTRYLAHHGWNVLAIDLPGHGKSGGRPPETVEEAADFVIALLTAAQLGQAALVGHSFGSLIALEAAARAPALVSHLVLVGTAYPMKVSPALLESSVKAPEKAIAMVNTFSHSTLCPPPSALGPGTWLYGSSRALMRRVLASNADTNVFYTGFKACDSYANGEQAMAAVHCPTLFLVGRHDQMTPPKSARALATHARLAKIVEVNAGHALMTEAPDEVLFALRDFLAA</sequence>
<feature type="domain" description="AB hydrolase-1" evidence="1">
    <location>
        <begin position="24"/>
        <end position="254"/>
    </location>
</feature>
<dbReference type="InterPro" id="IPR029058">
    <property type="entry name" value="AB_hydrolase_fold"/>
</dbReference>
<dbReference type="Gene3D" id="3.40.50.1820">
    <property type="entry name" value="alpha/beta hydrolase"/>
    <property type="match status" value="1"/>
</dbReference>
<evidence type="ECO:0000313" key="2">
    <source>
        <dbReference type="EMBL" id="QTD47298.1"/>
    </source>
</evidence>
<dbReference type="SUPFAM" id="SSF53474">
    <property type="entry name" value="alpha/beta-Hydrolases"/>
    <property type="match status" value="1"/>
</dbReference>
<dbReference type="Pfam" id="PF00561">
    <property type="entry name" value="Abhydrolase_1"/>
    <property type="match status" value="1"/>
</dbReference>
<proteinExistence type="predicted"/>
<evidence type="ECO:0000313" key="3">
    <source>
        <dbReference type="Proteomes" id="UP000663903"/>
    </source>
</evidence>
<dbReference type="GO" id="GO:0016020">
    <property type="term" value="C:membrane"/>
    <property type="evidence" value="ECO:0007669"/>
    <property type="project" value="TreeGrafter"/>
</dbReference>
<dbReference type="PRINTS" id="PR00412">
    <property type="entry name" value="EPOXHYDRLASE"/>
</dbReference>
<gene>
    <name evidence="2" type="ORF">J1M35_06900</name>
</gene>
<reference evidence="2" key="1">
    <citation type="submission" date="2021-03" db="EMBL/GenBank/DDBJ databases">
        <title>Ottowia sp. 27C isolated from the cloaca of a Giant Asian pond turtle (Heosemys grandis).</title>
        <authorList>
            <person name="Spergser J."/>
            <person name="Busse H.-J."/>
        </authorList>
    </citation>
    <scope>NUCLEOTIDE SEQUENCE</scope>
    <source>
        <strain evidence="2">27C</strain>
    </source>
</reference>
<keyword evidence="2" id="KW-0378">Hydrolase</keyword>
<organism evidence="2 3">
    <name type="scientific">Ottowia testudinis</name>
    <dbReference type="NCBI Taxonomy" id="2816950"/>
    <lineage>
        <taxon>Bacteria</taxon>
        <taxon>Pseudomonadati</taxon>
        <taxon>Pseudomonadota</taxon>
        <taxon>Betaproteobacteria</taxon>
        <taxon>Burkholderiales</taxon>
        <taxon>Comamonadaceae</taxon>
        <taxon>Ottowia</taxon>
    </lineage>
</organism>
<dbReference type="Proteomes" id="UP000663903">
    <property type="component" value="Chromosome"/>
</dbReference>
<dbReference type="InterPro" id="IPR000073">
    <property type="entry name" value="AB_hydrolase_1"/>
</dbReference>
<dbReference type="RefSeq" id="WP_208011224.1">
    <property type="nucleotide sequence ID" value="NZ_CP071796.1"/>
</dbReference>
<keyword evidence="3" id="KW-1185">Reference proteome</keyword>
<protein>
    <submittedName>
        <fullName evidence="2">Alpha/beta hydrolase</fullName>
    </submittedName>
</protein>
<dbReference type="PANTHER" id="PTHR43798:SF33">
    <property type="entry name" value="HYDROLASE, PUTATIVE (AFU_ORTHOLOGUE AFUA_2G14860)-RELATED"/>
    <property type="match status" value="1"/>
</dbReference>
<name>A0A975H4W2_9BURK</name>
<accession>A0A975H4W2</accession>
<dbReference type="EMBL" id="CP071796">
    <property type="protein sequence ID" value="QTD47298.1"/>
    <property type="molecule type" value="Genomic_DNA"/>
</dbReference>
<dbReference type="PANTHER" id="PTHR43798">
    <property type="entry name" value="MONOACYLGLYCEROL LIPASE"/>
    <property type="match status" value="1"/>
</dbReference>
<dbReference type="AlphaFoldDB" id="A0A975H4W2"/>
<dbReference type="PRINTS" id="PR00111">
    <property type="entry name" value="ABHYDROLASE"/>
</dbReference>
<evidence type="ECO:0000259" key="1">
    <source>
        <dbReference type="Pfam" id="PF00561"/>
    </source>
</evidence>
<dbReference type="GO" id="GO:0016787">
    <property type="term" value="F:hydrolase activity"/>
    <property type="evidence" value="ECO:0007669"/>
    <property type="project" value="UniProtKB-KW"/>
</dbReference>
<dbReference type="InterPro" id="IPR050266">
    <property type="entry name" value="AB_hydrolase_sf"/>
</dbReference>